<gene>
    <name evidence="2" type="ORF">MVEN_01061300</name>
</gene>
<reference evidence="2" key="1">
    <citation type="submission" date="2020-05" db="EMBL/GenBank/DDBJ databases">
        <title>Mycena genomes resolve the evolution of fungal bioluminescence.</title>
        <authorList>
            <person name="Tsai I.J."/>
        </authorList>
    </citation>
    <scope>NUCLEOTIDE SEQUENCE</scope>
    <source>
        <strain evidence="2">CCC161011</strain>
    </source>
</reference>
<feature type="region of interest" description="Disordered" evidence="1">
    <location>
        <begin position="244"/>
        <end position="264"/>
    </location>
</feature>
<organism evidence="2 3">
    <name type="scientific">Mycena venus</name>
    <dbReference type="NCBI Taxonomy" id="2733690"/>
    <lineage>
        <taxon>Eukaryota</taxon>
        <taxon>Fungi</taxon>
        <taxon>Dikarya</taxon>
        <taxon>Basidiomycota</taxon>
        <taxon>Agaricomycotina</taxon>
        <taxon>Agaricomycetes</taxon>
        <taxon>Agaricomycetidae</taxon>
        <taxon>Agaricales</taxon>
        <taxon>Marasmiineae</taxon>
        <taxon>Mycenaceae</taxon>
        <taxon>Mycena</taxon>
    </lineage>
</organism>
<feature type="compositionally biased region" description="Low complexity" evidence="1">
    <location>
        <begin position="1"/>
        <end position="28"/>
    </location>
</feature>
<evidence type="ECO:0000313" key="3">
    <source>
        <dbReference type="Proteomes" id="UP000620124"/>
    </source>
</evidence>
<feature type="compositionally biased region" description="Low complexity" evidence="1">
    <location>
        <begin position="384"/>
        <end position="395"/>
    </location>
</feature>
<proteinExistence type="predicted"/>
<feature type="region of interest" description="Disordered" evidence="1">
    <location>
        <begin position="1"/>
        <end position="29"/>
    </location>
</feature>
<feature type="region of interest" description="Disordered" evidence="1">
    <location>
        <begin position="317"/>
        <end position="344"/>
    </location>
</feature>
<evidence type="ECO:0000313" key="2">
    <source>
        <dbReference type="EMBL" id="KAF7353759.1"/>
    </source>
</evidence>
<dbReference type="AlphaFoldDB" id="A0A8H6Y7B5"/>
<comment type="caution">
    <text evidence="2">The sequence shown here is derived from an EMBL/GenBank/DDBJ whole genome shotgun (WGS) entry which is preliminary data.</text>
</comment>
<sequence>MSSAAYTLLATSSRSQSPSTPTQASMPAEQLDLVEILRSGEDSRLRRYRPDRTDTVASPTVVLFCGADQETEADWDEHRPWVVEMLPETAPPPARKRQKRSNGCGARVHTRAVADRRWRGLVKGVSVDVVGLADKYFTSDMKRELMLGKERCGCSRTGVGCAICGNPLGALLTPCERHAPSSPTSNFSSSHYTFLHAAVSPPLPPPMRRVSIPNDDARTGRGEREALQRRIREREELHLLRARVRAAQQPHSRPPPRGDTSRAEWERRIDEVRMQESVNGRAAFDAWADATLQRATATAASDVPVVVDLSALMDLRRSASPPDPATTTAPREVSEEERRRDWQRGVAGRFGRDWPIVTRTIERTTAPPEPLSRRITLQELRQSVTTRTVERTTATPESLPQRRTLDEVLGRNNSESSTTTTTTAATEPLPGAVVALEELPREAALAREIERGLATPETVSRRLTLQEALRRIPSETQRTTTVGAERQRIENAEEQDKEEEASARRRIFFER</sequence>
<accession>A0A8H6Y7B5</accession>
<dbReference type="EMBL" id="JACAZI010000008">
    <property type="protein sequence ID" value="KAF7353759.1"/>
    <property type="molecule type" value="Genomic_DNA"/>
</dbReference>
<feature type="compositionally biased region" description="Basic and acidic residues" evidence="1">
    <location>
        <begin position="500"/>
        <end position="511"/>
    </location>
</feature>
<feature type="compositionally biased region" description="Basic and acidic residues" evidence="1">
    <location>
        <begin position="215"/>
        <end position="225"/>
    </location>
</feature>
<dbReference type="OrthoDB" id="3270840at2759"/>
<dbReference type="Proteomes" id="UP000620124">
    <property type="component" value="Unassembled WGS sequence"/>
</dbReference>
<keyword evidence="3" id="KW-1185">Reference proteome</keyword>
<feature type="compositionally biased region" description="Basic and acidic residues" evidence="1">
    <location>
        <begin position="332"/>
        <end position="343"/>
    </location>
</feature>
<name>A0A8H6Y7B5_9AGAR</name>
<evidence type="ECO:0000256" key="1">
    <source>
        <dbReference type="SAM" id="MobiDB-lite"/>
    </source>
</evidence>
<feature type="region of interest" description="Disordered" evidence="1">
    <location>
        <begin position="472"/>
        <end position="511"/>
    </location>
</feature>
<protein>
    <submittedName>
        <fullName evidence="2">Uncharacterized protein</fullName>
    </submittedName>
</protein>
<feature type="region of interest" description="Disordered" evidence="1">
    <location>
        <begin position="383"/>
        <end position="428"/>
    </location>
</feature>
<feature type="compositionally biased region" description="Low complexity" evidence="1">
    <location>
        <begin position="414"/>
        <end position="427"/>
    </location>
</feature>
<feature type="region of interest" description="Disordered" evidence="1">
    <location>
        <begin position="205"/>
        <end position="225"/>
    </location>
</feature>